<dbReference type="AlphaFoldDB" id="A0A812LUV0"/>
<dbReference type="Gene3D" id="3.40.50.150">
    <property type="entry name" value="Vaccinia Virus protein VP39"/>
    <property type="match status" value="1"/>
</dbReference>
<organism evidence="1 2">
    <name type="scientific">Symbiodinium natans</name>
    <dbReference type="NCBI Taxonomy" id="878477"/>
    <lineage>
        <taxon>Eukaryota</taxon>
        <taxon>Sar</taxon>
        <taxon>Alveolata</taxon>
        <taxon>Dinophyceae</taxon>
        <taxon>Suessiales</taxon>
        <taxon>Symbiodiniaceae</taxon>
        <taxon>Symbiodinium</taxon>
    </lineage>
</organism>
<dbReference type="Pfam" id="PF13578">
    <property type="entry name" value="Methyltransf_24"/>
    <property type="match status" value="1"/>
</dbReference>
<dbReference type="OrthoDB" id="428341at2759"/>
<sequence length="435" mass="47980">MEVLLPQLHYGHGQSTLPNLVAEAVGPILFEAAACWPNGTSDMRARCCSGGDVGCFTRLYTHERCCWEHGSTWGLQRLPGASAEPLQPSSVPEWPELNDDVLLVNRLQEDPRGARLLPRRPLASCVLQGSGLLLSWLQFVGRCSELLCLPPVPSLDISVLCRPLLALSMMDAYTDLWNIQSGRAPAGLSEVLQRHNTHLWQVAAAGSYLSRGRPTIRFGAASAQRYHAIADMLELYQGSDRRLVYVEVGVFEGDTALHLARVAQPMMKEMHLIEPDSRYLQLAGSRVAAAVPQWSSCFQIHSPLRPDSCAQTPRSGSLLVGEAARFACVESAARMGGHIFLHLANATVAAKRFHPGSVDVVFLDATQGRFKVVLHHLESFWALLRRGGVLLGHDFYYVPARWRGFNDIIGAAMAFAARHGRQLFLAADQLFWMVK</sequence>
<proteinExistence type="predicted"/>
<gene>
    <name evidence="1" type="ORF">SNAT2548_LOCUS12298</name>
</gene>
<protein>
    <submittedName>
        <fullName evidence="1">Uncharacterized protein</fullName>
    </submittedName>
</protein>
<comment type="caution">
    <text evidence="1">The sequence shown here is derived from an EMBL/GenBank/DDBJ whole genome shotgun (WGS) entry which is preliminary data.</text>
</comment>
<dbReference type="InterPro" id="IPR029063">
    <property type="entry name" value="SAM-dependent_MTases_sf"/>
</dbReference>
<dbReference type="SUPFAM" id="SSF53335">
    <property type="entry name" value="S-adenosyl-L-methionine-dependent methyltransferases"/>
    <property type="match status" value="1"/>
</dbReference>
<name>A0A812LUV0_9DINO</name>
<reference evidence="1" key="1">
    <citation type="submission" date="2021-02" db="EMBL/GenBank/DDBJ databases">
        <authorList>
            <person name="Dougan E. K."/>
            <person name="Rhodes N."/>
            <person name="Thang M."/>
            <person name="Chan C."/>
        </authorList>
    </citation>
    <scope>NUCLEOTIDE SEQUENCE</scope>
</reference>
<dbReference type="EMBL" id="CAJNDS010001169">
    <property type="protein sequence ID" value="CAE7250415.1"/>
    <property type="molecule type" value="Genomic_DNA"/>
</dbReference>
<accession>A0A812LUV0</accession>
<dbReference type="Proteomes" id="UP000604046">
    <property type="component" value="Unassembled WGS sequence"/>
</dbReference>
<evidence type="ECO:0000313" key="1">
    <source>
        <dbReference type="EMBL" id="CAE7250415.1"/>
    </source>
</evidence>
<evidence type="ECO:0000313" key="2">
    <source>
        <dbReference type="Proteomes" id="UP000604046"/>
    </source>
</evidence>
<keyword evidence="2" id="KW-1185">Reference proteome</keyword>